<organism evidence="1">
    <name type="scientific">marine metagenome</name>
    <dbReference type="NCBI Taxonomy" id="408172"/>
    <lineage>
        <taxon>unclassified sequences</taxon>
        <taxon>metagenomes</taxon>
        <taxon>ecological metagenomes</taxon>
    </lineage>
</organism>
<name>A0A383A260_9ZZZZ</name>
<feature type="non-terminal residue" evidence="1">
    <location>
        <position position="1"/>
    </location>
</feature>
<evidence type="ECO:0000313" key="1">
    <source>
        <dbReference type="EMBL" id="SVE01630.1"/>
    </source>
</evidence>
<gene>
    <name evidence="1" type="ORF">METZ01_LOCUS454484</name>
</gene>
<dbReference type="EMBL" id="UINC01188419">
    <property type="protein sequence ID" value="SVE01630.1"/>
    <property type="molecule type" value="Genomic_DNA"/>
</dbReference>
<protein>
    <submittedName>
        <fullName evidence="1">Uncharacterized protein</fullName>
    </submittedName>
</protein>
<feature type="non-terminal residue" evidence="1">
    <location>
        <position position="254"/>
    </location>
</feature>
<sequence>IKVHPLISHSFVFLRTLGMRSAPEILMLEIYREFFYKKEPADNFRGINPDKKKENGEPIYPPHVQAVLHAVRGRKRKAGKKHEGNYFLPAYPSLAQNAWFRRREAPIISSFLLEGPVANYIWSQEKSDEESNNDWKEFVEKFYKALVGNRSTSHPDHDPKDKDILSAALKDFSAENMLPEDEIKDKIKIKSSSNNKFLIDLSEVDELSQVIFEDLMELLDLEEEIPRMQWLELFITFLRFSIPMWAMAQMKISS</sequence>
<proteinExistence type="predicted"/>
<reference evidence="1" key="1">
    <citation type="submission" date="2018-05" db="EMBL/GenBank/DDBJ databases">
        <authorList>
            <person name="Lanie J.A."/>
            <person name="Ng W.-L."/>
            <person name="Kazmierczak K.M."/>
            <person name="Andrzejewski T.M."/>
            <person name="Davidsen T.M."/>
            <person name="Wayne K.J."/>
            <person name="Tettelin H."/>
            <person name="Glass J.I."/>
            <person name="Rusch D."/>
            <person name="Podicherti R."/>
            <person name="Tsui H.-C.T."/>
            <person name="Winkler M.E."/>
        </authorList>
    </citation>
    <scope>NUCLEOTIDE SEQUENCE</scope>
</reference>
<dbReference type="AlphaFoldDB" id="A0A383A260"/>
<accession>A0A383A260</accession>